<dbReference type="InterPro" id="IPR003599">
    <property type="entry name" value="Ig_sub"/>
</dbReference>
<dbReference type="InterPro" id="IPR036179">
    <property type="entry name" value="Ig-like_dom_sf"/>
</dbReference>
<keyword evidence="15" id="KW-1185">Reference proteome</keyword>
<dbReference type="InterPro" id="IPR051036">
    <property type="entry name" value="SIGLEC"/>
</dbReference>
<feature type="region of interest" description="Disordered" evidence="12">
    <location>
        <begin position="268"/>
        <end position="314"/>
    </location>
</feature>
<comment type="subcellular location">
    <subcellularLocation>
        <location evidence="1">Membrane</location>
        <topology evidence="1">Single-pass type I membrane protein</topology>
    </subcellularLocation>
</comment>
<dbReference type="FunFam" id="2.60.40.10:FF:000829">
    <property type="entry name" value="Sialic acid-binding Ig-like lectin 8"/>
    <property type="match status" value="1"/>
</dbReference>
<evidence type="ECO:0000256" key="3">
    <source>
        <dbReference type="ARBA" id="ARBA00022729"/>
    </source>
</evidence>
<feature type="domain" description="Ig-like" evidence="14">
    <location>
        <begin position="3"/>
        <end position="136"/>
    </location>
</feature>
<keyword evidence="9" id="KW-0325">Glycoprotein</keyword>
<keyword evidence="6" id="KW-1133">Transmembrane helix</keyword>
<dbReference type="AlphaFoldDB" id="A0A6P6BZQ2"/>
<keyword evidence="5" id="KW-0130">Cell adhesion</keyword>
<evidence type="ECO:0000256" key="6">
    <source>
        <dbReference type="ARBA" id="ARBA00022989"/>
    </source>
</evidence>
<protein>
    <submittedName>
        <fullName evidence="16">Myeloid cell surface antigen CD33-like isoform X2</fullName>
    </submittedName>
</protein>
<dbReference type="SUPFAM" id="SSF48726">
    <property type="entry name" value="Immunoglobulin"/>
    <property type="match status" value="2"/>
</dbReference>
<evidence type="ECO:0000256" key="10">
    <source>
        <dbReference type="ARBA" id="ARBA00023319"/>
    </source>
</evidence>
<comment type="similarity">
    <text evidence="11">Belongs to the immunoglobulin superfamily. SIGLEC (sialic acid binding Ig-like lectin) family.</text>
</comment>
<feature type="chain" id="PRO_5028267027" evidence="13">
    <location>
        <begin position="16"/>
        <end position="314"/>
    </location>
</feature>
<evidence type="ECO:0000256" key="2">
    <source>
        <dbReference type="ARBA" id="ARBA00022692"/>
    </source>
</evidence>
<dbReference type="GeneID" id="105307418"/>
<dbReference type="Pfam" id="PF07686">
    <property type="entry name" value="V-set"/>
    <property type="match status" value="1"/>
</dbReference>
<dbReference type="FunFam" id="2.60.40.10:FF:000912">
    <property type="entry name" value="Myeloid cell surface antigen CD33"/>
    <property type="match status" value="1"/>
</dbReference>
<keyword evidence="3 13" id="KW-0732">Signal</keyword>
<dbReference type="OrthoDB" id="5843397at2759"/>
<dbReference type="InterPro" id="IPR013106">
    <property type="entry name" value="Ig_V-set"/>
</dbReference>
<organism evidence="15 16">
    <name type="scientific">Pteropus vampyrus</name>
    <name type="common">Large flying fox</name>
    <dbReference type="NCBI Taxonomy" id="132908"/>
    <lineage>
        <taxon>Eukaryota</taxon>
        <taxon>Metazoa</taxon>
        <taxon>Chordata</taxon>
        <taxon>Craniata</taxon>
        <taxon>Vertebrata</taxon>
        <taxon>Euteleostomi</taxon>
        <taxon>Mammalia</taxon>
        <taxon>Eutheria</taxon>
        <taxon>Laurasiatheria</taxon>
        <taxon>Chiroptera</taxon>
        <taxon>Yinpterochiroptera</taxon>
        <taxon>Pteropodoidea</taxon>
        <taxon>Pteropodidae</taxon>
        <taxon>Pteropodinae</taxon>
        <taxon>Pteropus</taxon>
    </lineage>
</organism>
<evidence type="ECO:0000313" key="15">
    <source>
        <dbReference type="Proteomes" id="UP000515202"/>
    </source>
</evidence>
<evidence type="ECO:0000256" key="7">
    <source>
        <dbReference type="ARBA" id="ARBA00023136"/>
    </source>
</evidence>
<name>A0A6P6BZQ2_PTEVA</name>
<dbReference type="PANTHER" id="PTHR12035">
    <property type="entry name" value="SIALIC ACID BINDING IMMUNOGLOBULIN-LIKE LECTIN"/>
    <property type="match status" value="1"/>
</dbReference>
<evidence type="ECO:0000256" key="1">
    <source>
        <dbReference type="ARBA" id="ARBA00004479"/>
    </source>
</evidence>
<dbReference type="InterPro" id="IPR013783">
    <property type="entry name" value="Ig-like_fold"/>
</dbReference>
<dbReference type="GO" id="GO:0030246">
    <property type="term" value="F:carbohydrate binding"/>
    <property type="evidence" value="ECO:0007669"/>
    <property type="project" value="UniProtKB-KW"/>
</dbReference>
<dbReference type="GO" id="GO:0007155">
    <property type="term" value="P:cell adhesion"/>
    <property type="evidence" value="ECO:0007669"/>
    <property type="project" value="UniProtKB-KW"/>
</dbReference>
<dbReference type="RefSeq" id="XP_023380584.1">
    <property type="nucleotide sequence ID" value="XM_023524816.1"/>
</dbReference>
<keyword evidence="10" id="KW-0393">Immunoglobulin domain</keyword>
<dbReference type="Proteomes" id="UP000515202">
    <property type="component" value="Unplaced"/>
</dbReference>
<evidence type="ECO:0000256" key="11">
    <source>
        <dbReference type="ARBA" id="ARBA00038361"/>
    </source>
</evidence>
<dbReference type="GO" id="GO:0005886">
    <property type="term" value="C:plasma membrane"/>
    <property type="evidence" value="ECO:0007669"/>
    <property type="project" value="TreeGrafter"/>
</dbReference>
<dbReference type="CDD" id="cd05712">
    <property type="entry name" value="IgV_CD33"/>
    <property type="match status" value="1"/>
</dbReference>
<evidence type="ECO:0000256" key="4">
    <source>
        <dbReference type="ARBA" id="ARBA00022734"/>
    </source>
</evidence>
<feature type="domain" description="Ig-like" evidence="14">
    <location>
        <begin position="144"/>
        <end position="227"/>
    </location>
</feature>
<sequence length="314" mass="34454">MLPLLLPLLWAGSLAQDDRYQLTVQESVTVQEGLCVSVPCAFSYPESSWTYPPAHGYWFRAGAKEDRDAPVATNDPDRDVQEETQGRFRLLGDPKNDNCSLDIRDAQKRDTGTYYFRVERGYTVRHSYKTNQLTVRVTALTLTPHIHIPGTLESGRPCNVTCSVPWACERGTPPIFSWTWAALASLGPRTRLSSVLTLTPRPQDHGASLTCQVMFPAAGVTVEGTVQLNVTYSPQNLTINVLQGNVPVSMDEQNVSFRRGPVRAFFSASSSSGSGHGLGRDEGTGVSHAGMQEAWSTTSTDPLGQEGHRLRTSR</sequence>
<dbReference type="PROSITE" id="PS50835">
    <property type="entry name" value="IG_LIKE"/>
    <property type="match status" value="2"/>
</dbReference>
<keyword evidence="8" id="KW-1015">Disulfide bond</keyword>
<proteinExistence type="inferred from homology"/>
<evidence type="ECO:0000256" key="12">
    <source>
        <dbReference type="SAM" id="MobiDB-lite"/>
    </source>
</evidence>
<evidence type="ECO:0000256" key="5">
    <source>
        <dbReference type="ARBA" id="ARBA00022889"/>
    </source>
</evidence>
<feature type="signal peptide" evidence="13">
    <location>
        <begin position="1"/>
        <end position="15"/>
    </location>
</feature>
<evidence type="ECO:0000256" key="8">
    <source>
        <dbReference type="ARBA" id="ARBA00023157"/>
    </source>
</evidence>
<dbReference type="Gene3D" id="2.60.40.10">
    <property type="entry name" value="Immunoglobulins"/>
    <property type="match status" value="2"/>
</dbReference>
<reference evidence="16" key="1">
    <citation type="submission" date="2025-08" db="UniProtKB">
        <authorList>
            <consortium name="RefSeq"/>
        </authorList>
    </citation>
    <scope>IDENTIFICATION</scope>
    <source>
        <tissue evidence="16">Kidney</tissue>
    </source>
</reference>
<evidence type="ECO:0000259" key="14">
    <source>
        <dbReference type="PROSITE" id="PS50835"/>
    </source>
</evidence>
<dbReference type="PANTHER" id="PTHR12035:SF132">
    <property type="entry name" value="MYELOID CELL SURFACE ANTIGEN CD33"/>
    <property type="match status" value="1"/>
</dbReference>
<dbReference type="SMART" id="SM00409">
    <property type="entry name" value="IG"/>
    <property type="match status" value="2"/>
</dbReference>
<gene>
    <name evidence="16" type="primary">LOC105307418</name>
</gene>
<dbReference type="InterPro" id="IPR007110">
    <property type="entry name" value="Ig-like_dom"/>
</dbReference>
<keyword evidence="2" id="KW-0812">Transmembrane</keyword>
<keyword evidence="4" id="KW-0430">Lectin</keyword>
<evidence type="ECO:0000313" key="16">
    <source>
        <dbReference type="RefSeq" id="XP_023380584.1"/>
    </source>
</evidence>
<accession>A0A6P6BZQ2</accession>
<keyword evidence="7" id="KW-0472">Membrane</keyword>
<evidence type="ECO:0000256" key="9">
    <source>
        <dbReference type="ARBA" id="ARBA00023180"/>
    </source>
</evidence>
<evidence type="ECO:0000256" key="13">
    <source>
        <dbReference type="SAM" id="SignalP"/>
    </source>
</evidence>
<dbReference type="GO" id="GO:0033691">
    <property type="term" value="F:sialic acid binding"/>
    <property type="evidence" value="ECO:0007669"/>
    <property type="project" value="TreeGrafter"/>
</dbReference>